<evidence type="ECO:0000259" key="8">
    <source>
        <dbReference type="Pfam" id="PF00171"/>
    </source>
</evidence>
<dbReference type="PANTHER" id="PTHR42862">
    <property type="entry name" value="DELTA-1-PYRROLINE-5-CARBOXYLATE DEHYDROGENASE 1, ISOFORM A-RELATED"/>
    <property type="match status" value="1"/>
</dbReference>
<evidence type="ECO:0000256" key="6">
    <source>
        <dbReference type="PROSITE-ProRule" id="PRU10007"/>
    </source>
</evidence>
<dbReference type="RefSeq" id="WP_046970928.1">
    <property type="nucleotide sequence ID" value="NZ_JPLA01000013.1"/>
</dbReference>
<evidence type="ECO:0000256" key="2">
    <source>
        <dbReference type="ARBA" id="ARBA00012884"/>
    </source>
</evidence>
<dbReference type="InterPro" id="IPR016163">
    <property type="entry name" value="Ald_DH_C"/>
</dbReference>
<dbReference type="InterPro" id="IPR050485">
    <property type="entry name" value="Proline_metab_enzyme"/>
</dbReference>
<keyword evidence="4" id="KW-0520">NAD</keyword>
<dbReference type="OrthoDB" id="9812625at2"/>
<dbReference type="SUPFAM" id="SSF53720">
    <property type="entry name" value="ALDH-like"/>
    <property type="match status" value="1"/>
</dbReference>
<dbReference type="InterPro" id="IPR016160">
    <property type="entry name" value="Ald_DH_CS_CYS"/>
</dbReference>
<protein>
    <recommendedName>
        <fullName evidence="2">L-glutamate gamma-semialdehyde dehydrogenase</fullName>
        <ecNumber evidence="2">1.2.1.88</ecNumber>
    </recommendedName>
</protein>
<dbReference type="Gene3D" id="3.40.309.10">
    <property type="entry name" value="Aldehyde Dehydrogenase, Chain A, domain 2"/>
    <property type="match status" value="1"/>
</dbReference>
<organism evidence="9 10">
    <name type="scientific">Dyella japonica DSM 16301</name>
    <dbReference type="NCBI Taxonomy" id="1440762"/>
    <lineage>
        <taxon>Bacteria</taxon>
        <taxon>Pseudomonadati</taxon>
        <taxon>Pseudomonadota</taxon>
        <taxon>Gammaproteobacteria</taxon>
        <taxon>Lysobacterales</taxon>
        <taxon>Rhodanobacteraceae</taxon>
        <taxon>Dyella</taxon>
    </lineage>
</organism>
<dbReference type="EC" id="1.2.1.88" evidence="2"/>
<evidence type="ECO:0000256" key="4">
    <source>
        <dbReference type="ARBA" id="ARBA00023027"/>
    </source>
</evidence>
<dbReference type="STRING" id="1440762.Y882_05920"/>
<dbReference type="PANTHER" id="PTHR42862:SF1">
    <property type="entry name" value="DELTA-1-PYRROLINE-5-CARBOXYLATE DEHYDROGENASE 2, ISOFORM A-RELATED"/>
    <property type="match status" value="1"/>
</dbReference>
<gene>
    <name evidence="9" type="ORF">Y882_05920</name>
</gene>
<comment type="caution">
    <text evidence="9">The sequence shown here is derived from an EMBL/GenBank/DDBJ whole genome shotgun (WGS) entry which is preliminary data.</text>
</comment>
<dbReference type="GO" id="GO:0010133">
    <property type="term" value="P:L-proline catabolic process to L-glutamate"/>
    <property type="evidence" value="ECO:0007669"/>
    <property type="project" value="TreeGrafter"/>
</dbReference>
<accession>A0A0G9H6S4</accession>
<name>A0A0G9H6S4_9GAMM</name>
<evidence type="ECO:0000256" key="5">
    <source>
        <dbReference type="ARBA" id="ARBA00048142"/>
    </source>
</evidence>
<dbReference type="GO" id="GO:0009898">
    <property type="term" value="C:cytoplasmic side of plasma membrane"/>
    <property type="evidence" value="ECO:0007669"/>
    <property type="project" value="TreeGrafter"/>
</dbReference>
<evidence type="ECO:0000256" key="7">
    <source>
        <dbReference type="RuleBase" id="RU003345"/>
    </source>
</evidence>
<dbReference type="EMBL" id="JPLA01000013">
    <property type="protein sequence ID" value="KLD64949.1"/>
    <property type="molecule type" value="Genomic_DNA"/>
</dbReference>
<dbReference type="InterPro" id="IPR016162">
    <property type="entry name" value="Ald_DH_N"/>
</dbReference>
<feature type="domain" description="Aldehyde dehydrogenase" evidence="8">
    <location>
        <begin position="50"/>
        <end position="519"/>
    </location>
</feature>
<dbReference type="PROSITE" id="PS00070">
    <property type="entry name" value="ALDEHYDE_DEHYDR_CYS"/>
    <property type="match status" value="1"/>
</dbReference>
<dbReference type="InterPro" id="IPR015590">
    <property type="entry name" value="Aldehyde_DH_dom"/>
</dbReference>
<sequence>MSFRLTYATMYNPPEAMHQRFEEAMTRVEAKAGARHPLFIDGVDCDAAQYVERHAPFDRSLRLGSFALADATDAHAAMEAARAAYPAWRATPVAERARLIRRAGEIMEERVYDIAAALTLEVGKNRMEALGEAQETVDFFRHYADDFESHAGYTNVLPDDPMEGAASHNASVMRPYGVWVVIAPFNFPLALAGGPAAAALVTGNTVVLKGATDTPWAGRLLADCIRDAGLPPGVFNYLSGAGREVGEALVRHPHTAGITFTGSVPVGRQLMQQMNGGTYPRPCIAEMGGKNPCIVTEHADLDRAASGIVRSAFGMGGQKCSALSRLYVHEQVADALIERMQAQIAALRIGDPRRREHWLGPVVNATAYANYRQYADALRSGGARLITGGAQLGEGQAAEPALSNGYYVEPLLAEAPLSHPLWQQEMFVPILMLHRYQDREEAMRLANDSPMGLTAGFFGSEDEVPWFHDHIEAGVTYANRPQGATTGAWPGYQPFGGWKGSGSTGKAIASFYYLAQYLREQSRTVVE</sequence>
<evidence type="ECO:0000256" key="3">
    <source>
        <dbReference type="ARBA" id="ARBA00023002"/>
    </source>
</evidence>
<dbReference type="AlphaFoldDB" id="A0A0G9H6S4"/>
<keyword evidence="3 7" id="KW-0560">Oxidoreductase</keyword>
<comment type="catalytic activity">
    <reaction evidence="5">
        <text>L-glutamate 5-semialdehyde + NAD(+) + H2O = L-glutamate + NADH + 2 H(+)</text>
        <dbReference type="Rhea" id="RHEA:30235"/>
        <dbReference type="ChEBI" id="CHEBI:15377"/>
        <dbReference type="ChEBI" id="CHEBI:15378"/>
        <dbReference type="ChEBI" id="CHEBI:29985"/>
        <dbReference type="ChEBI" id="CHEBI:57540"/>
        <dbReference type="ChEBI" id="CHEBI:57945"/>
        <dbReference type="ChEBI" id="CHEBI:58066"/>
        <dbReference type="EC" id="1.2.1.88"/>
    </reaction>
</comment>
<comment type="similarity">
    <text evidence="7">Belongs to the aldehyde dehydrogenase family.</text>
</comment>
<dbReference type="Pfam" id="PF00171">
    <property type="entry name" value="Aldedh"/>
    <property type="match status" value="1"/>
</dbReference>
<evidence type="ECO:0000313" key="9">
    <source>
        <dbReference type="EMBL" id="KLD64949.1"/>
    </source>
</evidence>
<comment type="pathway">
    <text evidence="1">Amino-acid degradation; L-proline degradation into L-glutamate; L-glutamate from L-proline: step 2/2.</text>
</comment>
<dbReference type="Proteomes" id="UP000035481">
    <property type="component" value="Unassembled WGS sequence"/>
</dbReference>
<evidence type="ECO:0000256" key="1">
    <source>
        <dbReference type="ARBA" id="ARBA00004786"/>
    </source>
</evidence>
<dbReference type="PROSITE" id="PS00687">
    <property type="entry name" value="ALDEHYDE_DEHYDR_GLU"/>
    <property type="match status" value="1"/>
</dbReference>
<dbReference type="PATRIC" id="fig|1440762.4.peg.529"/>
<evidence type="ECO:0000313" key="10">
    <source>
        <dbReference type="Proteomes" id="UP000035481"/>
    </source>
</evidence>
<dbReference type="InterPro" id="IPR016161">
    <property type="entry name" value="Ald_DH/histidinol_DH"/>
</dbReference>
<feature type="active site" evidence="6">
    <location>
        <position position="286"/>
    </location>
</feature>
<dbReference type="InterPro" id="IPR029510">
    <property type="entry name" value="Ald_DH_CS_GLU"/>
</dbReference>
<dbReference type="GO" id="GO:0003842">
    <property type="term" value="F:L-glutamate gamma-semialdehyde dehydrogenase activity"/>
    <property type="evidence" value="ECO:0007669"/>
    <property type="project" value="UniProtKB-EC"/>
</dbReference>
<proteinExistence type="inferred from homology"/>
<dbReference type="Gene3D" id="3.40.605.10">
    <property type="entry name" value="Aldehyde Dehydrogenase, Chain A, domain 1"/>
    <property type="match status" value="1"/>
</dbReference>
<reference evidence="9 10" key="1">
    <citation type="journal article" date="2015" name="Antonie Van Leeuwenhoek">
        <title>A phylogenomic and molecular marker based taxonomic framework for the order Xanthomonadales: proposal to transfer the families Algiphilaceae and Solimonadaceae to the order Nevskiales ord. nov. and to create a new family within the order Xanthomonadales, the family Rhodanobacteraceae fam. nov., containing the genus Rhodanobacter and its closest relatives.</title>
        <authorList>
            <person name="Naushad S."/>
            <person name="Adeolu M."/>
            <person name="Wong S."/>
            <person name="Sohail M."/>
            <person name="Schellhorn H.E."/>
            <person name="Gupta R.S."/>
        </authorList>
    </citation>
    <scope>NUCLEOTIDE SEQUENCE [LARGE SCALE GENOMIC DNA]</scope>
    <source>
        <strain evidence="9 10">DSM 16301</strain>
    </source>
</reference>